<dbReference type="InterPro" id="IPR013112">
    <property type="entry name" value="FAD-bd_8"/>
</dbReference>
<comment type="subcellular location">
    <subcellularLocation>
        <location evidence="1">Membrane</location>
        <topology evidence="1">Multi-pass membrane protein</topology>
    </subcellularLocation>
</comment>
<dbReference type="InterPro" id="IPR013121">
    <property type="entry name" value="Fe_red_NAD-bd_6"/>
</dbReference>
<sequence length="753" mass="84346">MADHSAREPLVSDDGIAPLGDGSPTGMVAPAALALAGWALRSLMWAVFVAWAGLVFFFPTELVKGLFSDWTRLTSGSVFAITGSVFLAFSAPILVIALLGFIYIAAFPRDNFEKKKRFPRLRLWTFPVLTDGPFGVVSAAEFIGILLFSAYILWSIVTYSIQSNNMITGSPLSLKLKSCFLLEIMGLRLGSIGLFCMVFLFLPVSRGSVLLRLIDIPFEHATRYHVWLGHLTMVLFTLHGLFYAIAWSLEGNLLNKMLEWKDIGVANLPGVISLAAGLLMWVTSLHYVRKNYFELFFYTHQLYVIFAVFLAMHVGDFIFSMAAGAIFLFILDRFLRFCQSRTSVDVISASCRPCGTVELILSKPANLRYNALSFIFLQVRELSWLQWHPFSVSSSPLDGRNHMSVLIKVLGEWTEKLRDIVLGDLNQKPHQITACVEGPYGHESPYHLMYENLILVAGGIGISPFLAILSDVLHRVNERKPCLPKNILVIWAVKKTKELSLLSAVNVKSISSSAFDKLHLDIQAYVTQESEAPLGQSTLSMLVKSTCHIHIEEGKFDESASSFSFPTNDRKTMSCLVGTGNNFWSGTYFLLSTLGFIAFYGLLEIYYMKPFKVTAWWYRGLLFTICMVIGVVVVGGVVIFLWHKWEDRCSGYDTPIEDEKKSSIQYNGLMLHDDDATSEKKLAHFQTIQYGSRPDFEAIFDSYQEGMGHVDVGVFVCGPPGLQSSVAKECRAQSMKGRWSRPVFHFNSHSFDL</sequence>
<feature type="transmembrane region" description="Helical" evidence="6">
    <location>
        <begin position="224"/>
        <end position="245"/>
    </location>
</feature>
<keyword evidence="4" id="KW-0560">Oxidoreductase</keyword>
<dbReference type="SFLD" id="SFLDG01168">
    <property type="entry name" value="Ferric_reductase_subgroup_(FRE"/>
    <property type="match status" value="1"/>
</dbReference>
<dbReference type="AlphaFoldDB" id="A0AAX6G5K8"/>
<dbReference type="PANTHER" id="PTHR11972">
    <property type="entry name" value="NADPH OXIDASE"/>
    <property type="match status" value="1"/>
</dbReference>
<feature type="domain" description="FAD-binding FR-type" evidence="7">
    <location>
        <begin position="333"/>
        <end position="446"/>
    </location>
</feature>
<keyword evidence="3 6" id="KW-1133">Transmembrane helix</keyword>
<feature type="transmembrane region" description="Helical" evidence="6">
    <location>
        <begin position="302"/>
        <end position="331"/>
    </location>
</feature>
<dbReference type="Pfam" id="PF01794">
    <property type="entry name" value="Ferric_reduct"/>
    <property type="match status" value="1"/>
</dbReference>
<feature type="transmembrane region" description="Helical" evidence="6">
    <location>
        <begin position="134"/>
        <end position="159"/>
    </location>
</feature>
<keyword evidence="5 6" id="KW-0472">Membrane</keyword>
<dbReference type="InterPro" id="IPR050369">
    <property type="entry name" value="RBOH/FRE"/>
</dbReference>
<dbReference type="GO" id="GO:0005886">
    <property type="term" value="C:plasma membrane"/>
    <property type="evidence" value="ECO:0007669"/>
    <property type="project" value="TreeGrafter"/>
</dbReference>
<dbReference type="InterPro" id="IPR017927">
    <property type="entry name" value="FAD-bd_FR_type"/>
</dbReference>
<protein>
    <submittedName>
        <fullName evidence="8">Ferric reduction oxidase 7, chloroplastic-like isoform X1</fullName>
    </submittedName>
</protein>
<dbReference type="Gene3D" id="3.40.50.80">
    <property type="entry name" value="Nucleotide-binding domain of ferredoxin-NADP reductase (FNR) module"/>
    <property type="match status" value="2"/>
</dbReference>
<dbReference type="InterPro" id="IPR017938">
    <property type="entry name" value="Riboflavin_synthase-like_b-brl"/>
</dbReference>
<evidence type="ECO:0000256" key="2">
    <source>
        <dbReference type="ARBA" id="ARBA00022692"/>
    </source>
</evidence>
<dbReference type="PROSITE" id="PS51384">
    <property type="entry name" value="FAD_FR"/>
    <property type="match status" value="1"/>
</dbReference>
<evidence type="ECO:0000256" key="1">
    <source>
        <dbReference type="ARBA" id="ARBA00004141"/>
    </source>
</evidence>
<feature type="transmembrane region" description="Helical" evidence="6">
    <location>
        <begin position="588"/>
        <end position="608"/>
    </location>
</feature>
<feature type="transmembrane region" description="Helical" evidence="6">
    <location>
        <begin position="620"/>
        <end position="642"/>
    </location>
</feature>
<dbReference type="Pfam" id="PF08030">
    <property type="entry name" value="NAD_binding_6"/>
    <property type="match status" value="1"/>
</dbReference>
<feature type="transmembrane region" description="Helical" evidence="6">
    <location>
        <begin position="453"/>
        <end position="470"/>
    </location>
</feature>
<dbReference type="GO" id="GO:0000293">
    <property type="term" value="F:ferric-chelate reductase activity"/>
    <property type="evidence" value="ECO:0007669"/>
    <property type="project" value="TreeGrafter"/>
</dbReference>
<evidence type="ECO:0000313" key="9">
    <source>
        <dbReference type="Proteomes" id="UP001140949"/>
    </source>
</evidence>
<organism evidence="8 9">
    <name type="scientific">Iris pallida</name>
    <name type="common">Sweet iris</name>
    <dbReference type="NCBI Taxonomy" id="29817"/>
    <lineage>
        <taxon>Eukaryota</taxon>
        <taxon>Viridiplantae</taxon>
        <taxon>Streptophyta</taxon>
        <taxon>Embryophyta</taxon>
        <taxon>Tracheophyta</taxon>
        <taxon>Spermatophyta</taxon>
        <taxon>Magnoliopsida</taxon>
        <taxon>Liliopsida</taxon>
        <taxon>Asparagales</taxon>
        <taxon>Iridaceae</taxon>
        <taxon>Iridoideae</taxon>
        <taxon>Irideae</taxon>
        <taxon>Iris</taxon>
    </lineage>
</organism>
<feature type="transmembrane region" description="Helical" evidence="6">
    <location>
        <begin position="180"/>
        <end position="204"/>
    </location>
</feature>
<gene>
    <name evidence="8" type="ORF">M6B38_128545</name>
</gene>
<evidence type="ECO:0000256" key="3">
    <source>
        <dbReference type="ARBA" id="ARBA00022989"/>
    </source>
</evidence>
<keyword evidence="2 6" id="KW-0812">Transmembrane</keyword>
<reference evidence="8" key="2">
    <citation type="submission" date="2023-04" db="EMBL/GenBank/DDBJ databases">
        <authorList>
            <person name="Bruccoleri R.E."/>
            <person name="Oakeley E.J."/>
            <person name="Faust A.-M."/>
            <person name="Dessus-Babus S."/>
            <person name="Altorfer M."/>
            <person name="Burckhardt D."/>
            <person name="Oertli M."/>
            <person name="Naumann U."/>
            <person name="Petersen F."/>
            <person name="Wong J."/>
        </authorList>
    </citation>
    <scope>NUCLEOTIDE SEQUENCE</scope>
    <source>
        <strain evidence="8">GSM-AAB239-AS_SAM_17_03QT</strain>
        <tissue evidence="8">Leaf</tissue>
    </source>
</reference>
<dbReference type="EMBL" id="JANAVB010022600">
    <property type="protein sequence ID" value="KAJ6823608.1"/>
    <property type="molecule type" value="Genomic_DNA"/>
</dbReference>
<name>A0AAX6G5K8_IRIPA</name>
<dbReference type="SFLD" id="SFLDS00052">
    <property type="entry name" value="Ferric_Reductase_Domain"/>
    <property type="match status" value="1"/>
</dbReference>
<dbReference type="InterPro" id="IPR013130">
    <property type="entry name" value="Fe3_Rdtase_TM_dom"/>
</dbReference>
<dbReference type="Pfam" id="PF08022">
    <property type="entry name" value="FAD_binding_8"/>
    <property type="match status" value="1"/>
</dbReference>
<keyword evidence="9" id="KW-1185">Reference proteome</keyword>
<evidence type="ECO:0000259" key="7">
    <source>
        <dbReference type="PROSITE" id="PS51384"/>
    </source>
</evidence>
<comment type="caution">
    <text evidence="8">The sequence shown here is derived from an EMBL/GenBank/DDBJ whole genome shotgun (WGS) entry which is preliminary data.</text>
</comment>
<dbReference type="PANTHER" id="PTHR11972:SF69">
    <property type="entry name" value="FERRIC REDUCTION OXIDASE 6-RELATED"/>
    <property type="match status" value="1"/>
</dbReference>
<proteinExistence type="predicted"/>
<feature type="transmembrane region" description="Helical" evidence="6">
    <location>
        <begin position="265"/>
        <end position="282"/>
    </location>
</feature>
<dbReference type="InterPro" id="IPR039261">
    <property type="entry name" value="FNR_nucleotide-bd"/>
</dbReference>
<dbReference type="CDD" id="cd06186">
    <property type="entry name" value="NOX_Duox_like_FAD_NADP"/>
    <property type="match status" value="1"/>
</dbReference>
<evidence type="ECO:0000256" key="4">
    <source>
        <dbReference type="ARBA" id="ARBA00023002"/>
    </source>
</evidence>
<reference evidence="8" key="1">
    <citation type="journal article" date="2023" name="GigaByte">
        <title>Genome assembly of the bearded iris, Iris pallida Lam.</title>
        <authorList>
            <person name="Bruccoleri R.E."/>
            <person name="Oakeley E.J."/>
            <person name="Faust A.M.E."/>
            <person name="Altorfer M."/>
            <person name="Dessus-Babus S."/>
            <person name="Burckhardt D."/>
            <person name="Oertli M."/>
            <person name="Naumann U."/>
            <person name="Petersen F."/>
            <person name="Wong J."/>
        </authorList>
    </citation>
    <scope>NUCLEOTIDE SEQUENCE</scope>
    <source>
        <strain evidence="8">GSM-AAB239-AS_SAM_17_03QT</strain>
    </source>
</reference>
<feature type="transmembrane region" description="Helical" evidence="6">
    <location>
        <begin position="78"/>
        <end position="106"/>
    </location>
</feature>
<dbReference type="SUPFAM" id="SSF52343">
    <property type="entry name" value="Ferredoxin reductase-like, C-terminal NADP-linked domain"/>
    <property type="match status" value="1"/>
</dbReference>
<evidence type="ECO:0000256" key="6">
    <source>
        <dbReference type="SAM" id="Phobius"/>
    </source>
</evidence>
<evidence type="ECO:0000256" key="5">
    <source>
        <dbReference type="ARBA" id="ARBA00023136"/>
    </source>
</evidence>
<dbReference type="Proteomes" id="UP001140949">
    <property type="component" value="Unassembled WGS sequence"/>
</dbReference>
<accession>A0AAX6G5K8</accession>
<dbReference type="SUPFAM" id="SSF63380">
    <property type="entry name" value="Riboflavin synthase domain-like"/>
    <property type="match status" value="1"/>
</dbReference>
<feature type="transmembrane region" description="Helical" evidence="6">
    <location>
        <begin position="38"/>
        <end position="58"/>
    </location>
</feature>
<evidence type="ECO:0000313" key="8">
    <source>
        <dbReference type="EMBL" id="KAJ6823608.1"/>
    </source>
</evidence>